<evidence type="ECO:0000313" key="1">
    <source>
        <dbReference type="EMBL" id="CAH1967544.1"/>
    </source>
</evidence>
<keyword evidence="2" id="KW-1185">Reference proteome</keyword>
<gene>
    <name evidence="1" type="ORF">ACAOBT_LOCUS7452</name>
</gene>
<reference evidence="1" key="1">
    <citation type="submission" date="2022-03" db="EMBL/GenBank/DDBJ databases">
        <authorList>
            <person name="Sayadi A."/>
        </authorList>
    </citation>
    <scope>NUCLEOTIDE SEQUENCE</scope>
</reference>
<dbReference type="OrthoDB" id="6575115at2759"/>
<organism evidence="1 2">
    <name type="scientific">Acanthoscelides obtectus</name>
    <name type="common">Bean weevil</name>
    <name type="synonym">Bruchus obtectus</name>
    <dbReference type="NCBI Taxonomy" id="200917"/>
    <lineage>
        <taxon>Eukaryota</taxon>
        <taxon>Metazoa</taxon>
        <taxon>Ecdysozoa</taxon>
        <taxon>Arthropoda</taxon>
        <taxon>Hexapoda</taxon>
        <taxon>Insecta</taxon>
        <taxon>Pterygota</taxon>
        <taxon>Neoptera</taxon>
        <taxon>Endopterygota</taxon>
        <taxon>Coleoptera</taxon>
        <taxon>Polyphaga</taxon>
        <taxon>Cucujiformia</taxon>
        <taxon>Chrysomeloidea</taxon>
        <taxon>Chrysomelidae</taxon>
        <taxon>Bruchinae</taxon>
        <taxon>Bruchini</taxon>
        <taxon>Acanthoscelides</taxon>
    </lineage>
</organism>
<dbReference type="AlphaFoldDB" id="A0A9P0KBP4"/>
<name>A0A9P0KBP4_ACAOB</name>
<dbReference type="Proteomes" id="UP001152888">
    <property type="component" value="Unassembled WGS sequence"/>
</dbReference>
<sequence length="320" mass="36497">METRNIFSDPGKCGNLIEFQSNETMSHFMASFPDNTFWNVNRNVTSGNSTNQGGQSTYLYEQPIDLRISHNDQQRKEDFIDAYYSRSCTKAEGHPKESSSVNTYQQQASQICLDYKKKRRGMSKINPIVLDGDNIAYPASFSPEKQAEIMKAACSLFSKRTRTLYQWMYPNVTKQQVKIAVANYWQSLGQSEKDFYVSQVLGRFGFRTSNLMVNPQLHTMKELPPEPPKPLLVNQPKRNTSELQKAISSISVPQNSKPLLSINNYGVIKNIPKRKRSGQKGGNTKKKFVILASSEDFQDDPELSQELEKFAIKFNFSNVQ</sequence>
<proteinExistence type="predicted"/>
<evidence type="ECO:0000313" key="2">
    <source>
        <dbReference type="Proteomes" id="UP001152888"/>
    </source>
</evidence>
<comment type="caution">
    <text evidence="1">The sequence shown here is derived from an EMBL/GenBank/DDBJ whole genome shotgun (WGS) entry which is preliminary data.</text>
</comment>
<protein>
    <submittedName>
        <fullName evidence="1">Uncharacterized protein</fullName>
    </submittedName>
</protein>
<accession>A0A9P0KBP4</accession>
<dbReference type="EMBL" id="CAKOFQ010006745">
    <property type="protein sequence ID" value="CAH1967544.1"/>
    <property type="molecule type" value="Genomic_DNA"/>
</dbReference>